<organism evidence="5 6">
    <name type="scientific">Serendipita vermifera MAFF 305830</name>
    <dbReference type="NCBI Taxonomy" id="933852"/>
    <lineage>
        <taxon>Eukaryota</taxon>
        <taxon>Fungi</taxon>
        <taxon>Dikarya</taxon>
        <taxon>Basidiomycota</taxon>
        <taxon>Agaricomycotina</taxon>
        <taxon>Agaricomycetes</taxon>
        <taxon>Sebacinales</taxon>
        <taxon>Serendipitaceae</taxon>
        <taxon>Serendipita</taxon>
    </lineage>
</organism>
<evidence type="ECO:0000256" key="2">
    <source>
        <dbReference type="PROSITE-ProRule" id="PRU00047"/>
    </source>
</evidence>
<dbReference type="SMART" id="SM00343">
    <property type="entry name" value="ZnF_C2HC"/>
    <property type="match status" value="3"/>
</dbReference>
<evidence type="ECO:0000313" key="6">
    <source>
        <dbReference type="Proteomes" id="UP000054097"/>
    </source>
</evidence>
<dbReference type="PANTHER" id="PTHR23002">
    <property type="entry name" value="ZINC FINGER CCHC DOMAIN CONTAINING PROTEIN"/>
    <property type="match status" value="1"/>
</dbReference>
<dbReference type="SUPFAM" id="SSF57756">
    <property type="entry name" value="Retrovirus zinc finger-like domains"/>
    <property type="match status" value="1"/>
</dbReference>
<dbReference type="EMBL" id="KN824281">
    <property type="protein sequence ID" value="KIM31924.1"/>
    <property type="molecule type" value="Genomic_DNA"/>
</dbReference>
<reference evidence="6" key="2">
    <citation type="submission" date="2015-01" db="EMBL/GenBank/DDBJ databases">
        <title>Evolutionary Origins and Diversification of the Mycorrhizal Mutualists.</title>
        <authorList>
            <consortium name="DOE Joint Genome Institute"/>
            <consortium name="Mycorrhizal Genomics Consortium"/>
            <person name="Kohler A."/>
            <person name="Kuo A."/>
            <person name="Nagy L.G."/>
            <person name="Floudas D."/>
            <person name="Copeland A."/>
            <person name="Barry K.W."/>
            <person name="Cichocki N."/>
            <person name="Veneault-Fourrey C."/>
            <person name="LaButti K."/>
            <person name="Lindquist E.A."/>
            <person name="Lipzen A."/>
            <person name="Lundell T."/>
            <person name="Morin E."/>
            <person name="Murat C."/>
            <person name="Riley R."/>
            <person name="Ohm R."/>
            <person name="Sun H."/>
            <person name="Tunlid A."/>
            <person name="Henrissat B."/>
            <person name="Grigoriev I.V."/>
            <person name="Hibbett D.S."/>
            <person name="Martin F."/>
        </authorList>
    </citation>
    <scope>NUCLEOTIDE SEQUENCE [LARGE SCALE GENOMIC DNA]</scope>
    <source>
        <strain evidence="6">MAFF 305830</strain>
    </source>
</reference>
<dbReference type="OrthoDB" id="3341596at2759"/>
<keyword evidence="2" id="KW-0863">Zinc-finger</keyword>
<dbReference type="GO" id="GO:0006397">
    <property type="term" value="P:mRNA processing"/>
    <property type="evidence" value="ECO:0007669"/>
    <property type="project" value="UniProtKB-KW"/>
</dbReference>
<protein>
    <recommendedName>
        <fullName evidence="4">CCHC-type domain-containing protein</fullName>
    </recommendedName>
</protein>
<sequence>MGLFLQGGQEGHISRDCTSEVQNDRVITCHNCGQEGHIARMCPEPRKPRDEAWQRPERSRSVSSDGEAAYRSRQPRRYDGDNELSDVSGRDDEHAMRSQFRDESEVTCWTCNEKGAFATRCP</sequence>
<gene>
    <name evidence="5" type="ORF">M408DRAFT_240800</name>
</gene>
<feature type="region of interest" description="Disordered" evidence="3">
    <location>
        <begin position="38"/>
        <end position="105"/>
    </location>
</feature>
<feature type="domain" description="CCHC-type" evidence="4">
    <location>
        <begin position="29"/>
        <end position="44"/>
    </location>
</feature>
<evidence type="ECO:0000256" key="3">
    <source>
        <dbReference type="SAM" id="MobiDB-lite"/>
    </source>
</evidence>
<evidence type="ECO:0000259" key="4">
    <source>
        <dbReference type="PROSITE" id="PS50158"/>
    </source>
</evidence>
<feature type="compositionally biased region" description="Basic and acidic residues" evidence="3">
    <location>
        <begin position="88"/>
        <end position="104"/>
    </location>
</feature>
<feature type="compositionally biased region" description="Basic and acidic residues" evidence="3">
    <location>
        <begin position="43"/>
        <end position="60"/>
    </location>
</feature>
<name>A0A0C3BIG3_SERVB</name>
<dbReference type="HOGENOM" id="CLU_2122985_0_0_1"/>
<keyword evidence="2" id="KW-0479">Metal-binding</keyword>
<evidence type="ECO:0000313" key="5">
    <source>
        <dbReference type="EMBL" id="KIM31924.1"/>
    </source>
</evidence>
<keyword evidence="1" id="KW-0507">mRNA processing</keyword>
<keyword evidence="6" id="KW-1185">Reference proteome</keyword>
<dbReference type="GO" id="GO:0008270">
    <property type="term" value="F:zinc ion binding"/>
    <property type="evidence" value="ECO:0007669"/>
    <property type="project" value="UniProtKB-KW"/>
</dbReference>
<dbReference type="AlphaFoldDB" id="A0A0C3BIG3"/>
<dbReference type="InterPro" id="IPR036875">
    <property type="entry name" value="Znf_CCHC_sf"/>
</dbReference>
<dbReference type="Pfam" id="PF00098">
    <property type="entry name" value="zf-CCHC"/>
    <property type="match status" value="2"/>
</dbReference>
<keyword evidence="2" id="KW-0862">Zinc</keyword>
<reference evidence="5 6" key="1">
    <citation type="submission" date="2014-04" db="EMBL/GenBank/DDBJ databases">
        <authorList>
            <consortium name="DOE Joint Genome Institute"/>
            <person name="Kuo A."/>
            <person name="Zuccaro A."/>
            <person name="Kohler A."/>
            <person name="Nagy L.G."/>
            <person name="Floudas D."/>
            <person name="Copeland A."/>
            <person name="Barry K.W."/>
            <person name="Cichocki N."/>
            <person name="Veneault-Fourrey C."/>
            <person name="LaButti K."/>
            <person name="Lindquist E.A."/>
            <person name="Lipzen A."/>
            <person name="Lundell T."/>
            <person name="Morin E."/>
            <person name="Murat C."/>
            <person name="Sun H."/>
            <person name="Tunlid A."/>
            <person name="Henrissat B."/>
            <person name="Grigoriev I.V."/>
            <person name="Hibbett D.S."/>
            <person name="Martin F."/>
            <person name="Nordberg H.P."/>
            <person name="Cantor M.N."/>
            <person name="Hua S.X."/>
        </authorList>
    </citation>
    <scope>NUCLEOTIDE SEQUENCE [LARGE SCALE GENOMIC DNA]</scope>
    <source>
        <strain evidence="5 6">MAFF 305830</strain>
    </source>
</reference>
<dbReference type="Gene3D" id="4.10.60.10">
    <property type="entry name" value="Zinc finger, CCHC-type"/>
    <property type="match status" value="1"/>
</dbReference>
<dbReference type="Proteomes" id="UP000054097">
    <property type="component" value="Unassembled WGS sequence"/>
</dbReference>
<dbReference type="PROSITE" id="PS50158">
    <property type="entry name" value="ZF_CCHC"/>
    <property type="match status" value="1"/>
</dbReference>
<dbReference type="InterPro" id="IPR001878">
    <property type="entry name" value="Znf_CCHC"/>
</dbReference>
<dbReference type="InterPro" id="IPR051714">
    <property type="entry name" value="Znf_CCHC_NABP"/>
</dbReference>
<accession>A0A0C3BIG3</accession>
<proteinExistence type="predicted"/>
<evidence type="ECO:0000256" key="1">
    <source>
        <dbReference type="ARBA" id="ARBA00022664"/>
    </source>
</evidence>
<dbReference type="GO" id="GO:0003676">
    <property type="term" value="F:nucleic acid binding"/>
    <property type="evidence" value="ECO:0007669"/>
    <property type="project" value="InterPro"/>
</dbReference>